<name>A0A4R1L740_9BACT</name>
<comment type="similarity">
    <text evidence="2">Belongs to the glycosyl hydrolase 8 (cellulase D) family.</text>
</comment>
<dbReference type="AlphaFoldDB" id="A0A4R1L740"/>
<evidence type="ECO:0000256" key="1">
    <source>
        <dbReference type="ARBA" id="ARBA00000966"/>
    </source>
</evidence>
<evidence type="ECO:0000256" key="2">
    <source>
        <dbReference type="ARBA" id="ARBA00009209"/>
    </source>
</evidence>
<dbReference type="PRINTS" id="PR00735">
    <property type="entry name" value="GLHYDRLASE8"/>
</dbReference>
<evidence type="ECO:0000256" key="5">
    <source>
        <dbReference type="ARBA" id="ARBA00023001"/>
    </source>
</evidence>
<keyword evidence="5" id="KW-0136">Cellulose degradation</keyword>
<accession>A0A4R1L740</accession>
<keyword evidence="7" id="KW-0119">Carbohydrate metabolism</keyword>
<dbReference type="Proteomes" id="UP000295210">
    <property type="component" value="Unassembled WGS sequence"/>
</dbReference>
<keyword evidence="8" id="KW-0732">Signal</keyword>
<keyword evidence="6 9" id="KW-0326">Glycosidase</keyword>
<proteinExistence type="inferred from homology"/>
<evidence type="ECO:0000256" key="6">
    <source>
        <dbReference type="ARBA" id="ARBA00023295"/>
    </source>
</evidence>
<organism evidence="9 10">
    <name type="scientific">Acidipila rosea</name>
    <dbReference type="NCBI Taxonomy" id="768535"/>
    <lineage>
        <taxon>Bacteria</taxon>
        <taxon>Pseudomonadati</taxon>
        <taxon>Acidobacteriota</taxon>
        <taxon>Terriglobia</taxon>
        <taxon>Terriglobales</taxon>
        <taxon>Acidobacteriaceae</taxon>
        <taxon>Acidipila</taxon>
    </lineage>
</organism>
<dbReference type="GO" id="GO:0008810">
    <property type="term" value="F:cellulase activity"/>
    <property type="evidence" value="ECO:0007669"/>
    <property type="project" value="UniProtKB-EC"/>
</dbReference>
<comment type="caution">
    <text evidence="9">The sequence shown here is derived from an EMBL/GenBank/DDBJ whole genome shotgun (WGS) entry which is preliminary data.</text>
</comment>
<comment type="catalytic activity">
    <reaction evidence="1">
        <text>Endohydrolysis of (1-&gt;4)-beta-D-glucosidic linkages in cellulose, lichenin and cereal beta-D-glucans.</text>
        <dbReference type="EC" id="3.2.1.4"/>
    </reaction>
</comment>
<dbReference type="EMBL" id="SMGK01000002">
    <property type="protein sequence ID" value="TCK74005.1"/>
    <property type="molecule type" value="Genomic_DNA"/>
</dbReference>
<reference evidence="9 10" key="1">
    <citation type="submission" date="2019-03" db="EMBL/GenBank/DDBJ databases">
        <title>Genomic Encyclopedia of Type Strains, Phase IV (KMG-IV): sequencing the most valuable type-strain genomes for metagenomic binning, comparative biology and taxonomic classification.</title>
        <authorList>
            <person name="Goeker M."/>
        </authorList>
    </citation>
    <scope>NUCLEOTIDE SEQUENCE [LARGE SCALE GENOMIC DNA]</scope>
    <source>
        <strain evidence="9 10">DSM 103428</strain>
    </source>
</reference>
<evidence type="ECO:0000313" key="9">
    <source>
        <dbReference type="EMBL" id="TCK74005.1"/>
    </source>
</evidence>
<dbReference type="GO" id="GO:0030245">
    <property type="term" value="P:cellulose catabolic process"/>
    <property type="evidence" value="ECO:0007669"/>
    <property type="project" value="UniProtKB-KW"/>
</dbReference>
<keyword evidence="7" id="KW-0624">Polysaccharide degradation</keyword>
<evidence type="ECO:0000313" key="10">
    <source>
        <dbReference type="Proteomes" id="UP000295210"/>
    </source>
</evidence>
<dbReference type="EC" id="3.2.1.4" evidence="3"/>
<dbReference type="Pfam" id="PF01270">
    <property type="entry name" value="Glyco_hydro_8"/>
    <property type="match status" value="1"/>
</dbReference>
<dbReference type="Gene3D" id="1.50.10.10">
    <property type="match status" value="1"/>
</dbReference>
<protein>
    <recommendedName>
        <fullName evidence="3">cellulase</fullName>
        <ecNumber evidence="3">3.2.1.4</ecNumber>
    </recommendedName>
</protein>
<dbReference type="SUPFAM" id="SSF48208">
    <property type="entry name" value="Six-hairpin glycosidases"/>
    <property type="match status" value="1"/>
</dbReference>
<dbReference type="InterPro" id="IPR008928">
    <property type="entry name" value="6-hairpin_glycosidase_sf"/>
</dbReference>
<evidence type="ECO:0000256" key="8">
    <source>
        <dbReference type="SAM" id="SignalP"/>
    </source>
</evidence>
<evidence type="ECO:0000256" key="7">
    <source>
        <dbReference type="ARBA" id="ARBA00023326"/>
    </source>
</evidence>
<dbReference type="InterPro" id="IPR002037">
    <property type="entry name" value="Glyco_hydro_8"/>
</dbReference>
<evidence type="ECO:0000256" key="4">
    <source>
        <dbReference type="ARBA" id="ARBA00022801"/>
    </source>
</evidence>
<keyword evidence="4 9" id="KW-0378">Hydrolase</keyword>
<keyword evidence="10" id="KW-1185">Reference proteome</keyword>
<evidence type="ECO:0000256" key="3">
    <source>
        <dbReference type="ARBA" id="ARBA00012601"/>
    </source>
</evidence>
<sequence length="454" mass="50308">MQLVRKSFSVGWCVALAASLLFAGSSAQAQVRPDDGAGAYATGHYRNLFAEAGHSPKQVRAKIDAAYAQLFHGDPQTQSVAFAAGRNANGPLMYLTDWANHDVRTEGMSYGMMISVQLGRKAEFDALWNWAKTYMYVSDPKHPSYGYFSWSCKTDGSPNSETPAPDGEEYFAMALLFAGNRWPGGHGIYDYHAEAERLLTAMRHRKVMTGPTKFGPRSVGPEVNEEHAMILFVPGIMPQPFTDPSYHLPAFYELWARWGPEADRAFWMRAAAVSRAFFVKTTNPETGLAPDYANFDGTPHTTRFAQSSDFGYDAWRVASNWSVDWSWWHKAHSEQHLSDRIQRFFAGQGINDYGPVYTLDGKPLGATPGLTHEDHPAGLVGTNAVAGLAATDRARARLFTEALWNTPIPSGHNRYYDGMLYLMSMMHAGGEFRIWGPVRPHGSPLRHAALGSAQ</sequence>
<dbReference type="GO" id="GO:0045493">
    <property type="term" value="P:xylan catabolic process"/>
    <property type="evidence" value="ECO:0007669"/>
    <property type="project" value="UniProtKB-KW"/>
</dbReference>
<keyword evidence="9" id="KW-0858">Xylan degradation</keyword>
<gene>
    <name evidence="9" type="ORF">C7378_1625</name>
</gene>
<feature type="chain" id="PRO_5020950086" description="cellulase" evidence="8">
    <location>
        <begin position="30"/>
        <end position="454"/>
    </location>
</feature>
<feature type="signal peptide" evidence="8">
    <location>
        <begin position="1"/>
        <end position="29"/>
    </location>
</feature>
<dbReference type="InterPro" id="IPR012341">
    <property type="entry name" value="6hp_glycosidase-like_sf"/>
</dbReference>